<dbReference type="SUPFAM" id="SSF50630">
    <property type="entry name" value="Acid proteases"/>
    <property type="match status" value="1"/>
</dbReference>
<dbReference type="EMBL" id="CAKAEH010001394">
    <property type="protein sequence ID" value="CAG9535688.1"/>
    <property type="molecule type" value="Genomic_DNA"/>
</dbReference>
<dbReference type="AlphaFoldDB" id="A0A8J2M5G7"/>
<reference evidence="1" key="1">
    <citation type="submission" date="2021-09" db="EMBL/GenBank/DDBJ databases">
        <authorList>
            <consortium name="Pathogen Informatics"/>
        </authorList>
    </citation>
    <scope>NUCLEOTIDE SEQUENCE</scope>
</reference>
<dbReference type="PANTHER" id="PTHR47966">
    <property type="entry name" value="BETA-SITE APP-CLEAVING ENZYME, ISOFORM A-RELATED"/>
    <property type="match status" value="1"/>
</dbReference>
<evidence type="ECO:0000313" key="1">
    <source>
        <dbReference type="EMBL" id="CAG9535688.1"/>
    </source>
</evidence>
<name>A0A8J2M5G7_9BILA</name>
<dbReference type="OrthoDB" id="293175at2759"/>
<dbReference type="GO" id="GO:0006508">
    <property type="term" value="P:proteolysis"/>
    <property type="evidence" value="ECO:0007669"/>
    <property type="project" value="InterPro"/>
</dbReference>
<proteinExistence type="predicted"/>
<dbReference type="Gene3D" id="2.40.70.10">
    <property type="entry name" value="Acid Proteases"/>
    <property type="match status" value="1"/>
</dbReference>
<comment type="caution">
    <text evidence="1">The sequence shown here is derived from an EMBL/GenBank/DDBJ whole genome shotgun (WGS) entry which is preliminary data.</text>
</comment>
<protein>
    <submittedName>
        <fullName evidence="1">Uncharacterized protein</fullName>
    </submittedName>
</protein>
<sequence length="330" mass="38059">MKTYSDWESATSSMTDVIYLKQTYGSRTVELFDRRDDIMFNLTDASQLSFIRSPFGIVNNLKWSKWDDYQKTDGVLGLSGLHVNGIPSGVFCQSFSNRSIVSNPVKAAIWSDQMYPFVTIALPPLVSDNKAMLTFDGRNDESCDWNYETTEPLRLNYATIKPFRLYCESIISPSLRNLRFFPRPSDQSGNRYEFEYNSIKMGDLAFSMKSFAYLNTIEPYIGLPNKFLRKIVKNLNATKVSKTEKKYMIRCEQPFEPFEISTNHNTYIVPPEHFIIKHNPDDTLCELAFTVSERTARADENAVLLGIPFFHQYCVTLKPRDKHINFAPII</sequence>
<dbReference type="Proteomes" id="UP000746747">
    <property type="component" value="Unassembled WGS sequence"/>
</dbReference>
<dbReference type="GO" id="GO:0004190">
    <property type="term" value="F:aspartic-type endopeptidase activity"/>
    <property type="evidence" value="ECO:0007669"/>
    <property type="project" value="InterPro"/>
</dbReference>
<dbReference type="InterPro" id="IPR021109">
    <property type="entry name" value="Peptidase_aspartic_dom_sf"/>
</dbReference>
<accession>A0A8J2M5G7</accession>
<keyword evidence="2" id="KW-1185">Reference proteome</keyword>
<dbReference type="PANTHER" id="PTHR47966:SF51">
    <property type="entry name" value="BETA-SITE APP-CLEAVING ENZYME, ISOFORM A-RELATED"/>
    <property type="match status" value="1"/>
</dbReference>
<dbReference type="InterPro" id="IPR001461">
    <property type="entry name" value="Aspartic_peptidase_A1"/>
</dbReference>
<evidence type="ECO:0000313" key="2">
    <source>
        <dbReference type="Proteomes" id="UP000746747"/>
    </source>
</evidence>
<organism evidence="1 2">
    <name type="scientific">Cercopithifilaria johnstoni</name>
    <dbReference type="NCBI Taxonomy" id="2874296"/>
    <lineage>
        <taxon>Eukaryota</taxon>
        <taxon>Metazoa</taxon>
        <taxon>Ecdysozoa</taxon>
        <taxon>Nematoda</taxon>
        <taxon>Chromadorea</taxon>
        <taxon>Rhabditida</taxon>
        <taxon>Spirurina</taxon>
        <taxon>Spiruromorpha</taxon>
        <taxon>Filarioidea</taxon>
        <taxon>Onchocercidae</taxon>
        <taxon>Cercopithifilaria</taxon>
    </lineage>
</organism>
<gene>
    <name evidence="1" type="ORF">CJOHNSTONI_LOCUS5684</name>
</gene>